<name>A0A0N4WEE7_HAEPC</name>
<accession>A0A0N4WEE7</accession>
<reference evidence="3" key="1">
    <citation type="submission" date="2017-02" db="UniProtKB">
        <authorList>
            <consortium name="WormBaseParasite"/>
        </authorList>
    </citation>
    <scope>IDENTIFICATION</scope>
</reference>
<dbReference type="EMBL" id="UZAF01016976">
    <property type="protein sequence ID" value="VDO36354.1"/>
    <property type="molecule type" value="Genomic_DNA"/>
</dbReference>
<protein>
    <submittedName>
        <fullName evidence="3">Maltodextrin glucosidase</fullName>
    </submittedName>
</protein>
<dbReference type="Proteomes" id="UP000268014">
    <property type="component" value="Unassembled WGS sequence"/>
</dbReference>
<dbReference type="AlphaFoldDB" id="A0A0N4WEE7"/>
<sequence>MLIEVLFVSLNPFHTREGLILNETDFQYGNPTDPPLWFSIDVVRSLAMPGQAVPEWAMTQRPLNIVMVLV</sequence>
<reference evidence="1 2" key="2">
    <citation type="submission" date="2018-11" db="EMBL/GenBank/DDBJ databases">
        <authorList>
            <consortium name="Pathogen Informatics"/>
        </authorList>
    </citation>
    <scope>NUCLEOTIDE SEQUENCE [LARGE SCALE GENOMIC DNA]</scope>
    <source>
        <strain evidence="1 2">MHpl1</strain>
    </source>
</reference>
<evidence type="ECO:0000313" key="2">
    <source>
        <dbReference type="Proteomes" id="UP000268014"/>
    </source>
</evidence>
<dbReference type="WBParaSite" id="HPLM_0000901001-mRNA-1">
    <property type="protein sequence ID" value="HPLM_0000901001-mRNA-1"/>
    <property type="gene ID" value="HPLM_0000901001"/>
</dbReference>
<evidence type="ECO:0000313" key="1">
    <source>
        <dbReference type="EMBL" id="VDO36354.1"/>
    </source>
</evidence>
<organism evidence="3">
    <name type="scientific">Haemonchus placei</name>
    <name type="common">Barber's pole worm</name>
    <dbReference type="NCBI Taxonomy" id="6290"/>
    <lineage>
        <taxon>Eukaryota</taxon>
        <taxon>Metazoa</taxon>
        <taxon>Ecdysozoa</taxon>
        <taxon>Nematoda</taxon>
        <taxon>Chromadorea</taxon>
        <taxon>Rhabditida</taxon>
        <taxon>Rhabditina</taxon>
        <taxon>Rhabditomorpha</taxon>
        <taxon>Strongyloidea</taxon>
        <taxon>Trichostrongylidae</taxon>
        <taxon>Haemonchus</taxon>
    </lineage>
</organism>
<evidence type="ECO:0000313" key="3">
    <source>
        <dbReference type="WBParaSite" id="HPLM_0000901001-mRNA-1"/>
    </source>
</evidence>
<proteinExistence type="predicted"/>
<gene>
    <name evidence="1" type="ORF">HPLM_LOCUS9002</name>
</gene>
<keyword evidence="2" id="KW-1185">Reference proteome</keyword>